<name>A0A481YW64_9VIRU</name>
<dbReference type="InterPro" id="IPR003609">
    <property type="entry name" value="Pan_app"/>
</dbReference>
<evidence type="ECO:0000256" key="1">
    <source>
        <dbReference type="ARBA" id="ARBA00022737"/>
    </source>
</evidence>
<accession>A0A481YW64</accession>
<dbReference type="GO" id="GO:0005576">
    <property type="term" value="C:extracellular region"/>
    <property type="evidence" value="ECO:0007669"/>
    <property type="project" value="InterPro"/>
</dbReference>
<sequence length="96" mass="10868">MYLLKVPPFGIELFTSNPPNYIEADDTEFRGINLLGLNSDDAHFAAENASVCREICQRNPECKGYSYYQPGQRCYMFSSGDFVRDRPGFKSGKKLA</sequence>
<dbReference type="EMBL" id="MK500344">
    <property type="protein sequence ID" value="QBK87141.1"/>
    <property type="molecule type" value="Genomic_DNA"/>
</dbReference>
<dbReference type="SUPFAM" id="SSF57414">
    <property type="entry name" value="Hairpin loop containing domain-like"/>
    <property type="match status" value="1"/>
</dbReference>
<dbReference type="CDD" id="cd01100">
    <property type="entry name" value="APPLE_Factor_XI_like"/>
    <property type="match status" value="1"/>
</dbReference>
<feature type="domain" description="Apple" evidence="3">
    <location>
        <begin position="23"/>
        <end position="96"/>
    </location>
</feature>
<dbReference type="Gene3D" id="3.50.4.10">
    <property type="entry name" value="Hepatocyte Growth Factor"/>
    <property type="match status" value="1"/>
</dbReference>
<dbReference type="GO" id="GO:0006508">
    <property type="term" value="P:proteolysis"/>
    <property type="evidence" value="ECO:0007669"/>
    <property type="project" value="InterPro"/>
</dbReference>
<dbReference type="SMART" id="SM00223">
    <property type="entry name" value="APPLE"/>
    <property type="match status" value="1"/>
</dbReference>
<proteinExistence type="predicted"/>
<evidence type="ECO:0000259" key="3">
    <source>
        <dbReference type="SMART" id="SM00223"/>
    </source>
</evidence>
<dbReference type="Pfam" id="PF00024">
    <property type="entry name" value="PAN_1"/>
    <property type="match status" value="1"/>
</dbReference>
<evidence type="ECO:0000313" key="4">
    <source>
        <dbReference type="EMBL" id="QBK87141.1"/>
    </source>
</evidence>
<gene>
    <name evidence="4" type="ORF">LCMAC201_00430</name>
</gene>
<keyword evidence="2" id="KW-1015">Disulfide bond</keyword>
<evidence type="ECO:0000256" key="2">
    <source>
        <dbReference type="ARBA" id="ARBA00023157"/>
    </source>
</evidence>
<reference evidence="4" key="1">
    <citation type="journal article" date="2019" name="MBio">
        <title>Virus Genomes from Deep Sea Sediments Expand the Ocean Megavirome and Support Independent Origins of Viral Gigantism.</title>
        <authorList>
            <person name="Backstrom D."/>
            <person name="Yutin N."/>
            <person name="Jorgensen S.L."/>
            <person name="Dharamshi J."/>
            <person name="Homa F."/>
            <person name="Zaremba-Niedwiedzka K."/>
            <person name="Spang A."/>
            <person name="Wolf Y.I."/>
            <person name="Koonin E.V."/>
            <person name="Ettema T.J."/>
        </authorList>
    </citation>
    <scope>NUCLEOTIDE SEQUENCE</scope>
</reference>
<organism evidence="4">
    <name type="scientific">Marseillevirus LCMAC201</name>
    <dbReference type="NCBI Taxonomy" id="2506605"/>
    <lineage>
        <taxon>Viruses</taxon>
        <taxon>Varidnaviria</taxon>
        <taxon>Bamfordvirae</taxon>
        <taxon>Nucleocytoviricota</taxon>
        <taxon>Megaviricetes</taxon>
        <taxon>Pimascovirales</taxon>
        <taxon>Pimascovirales incertae sedis</taxon>
        <taxon>Marseilleviridae</taxon>
    </lineage>
</organism>
<protein>
    <submittedName>
        <fullName evidence="4">PAN domain protein</fullName>
    </submittedName>
</protein>
<dbReference type="InterPro" id="IPR000177">
    <property type="entry name" value="Apple"/>
</dbReference>
<keyword evidence="1" id="KW-0677">Repeat</keyword>